<dbReference type="FunFam" id="3.90.470.40:FF:000003">
    <property type="entry name" value="Charybde, isoform E"/>
    <property type="match status" value="1"/>
</dbReference>
<dbReference type="EMBL" id="GANO01002870">
    <property type="protein sequence ID" value="JAB57001.1"/>
    <property type="molecule type" value="mRNA"/>
</dbReference>
<dbReference type="AlphaFoldDB" id="U5ETA3"/>
<evidence type="ECO:0000313" key="8">
    <source>
        <dbReference type="EMBL" id="JAB57001.1"/>
    </source>
</evidence>
<protein>
    <submittedName>
        <fullName evidence="8">Putative scylla</fullName>
    </submittedName>
</protein>
<comment type="function">
    <text evidence="6">Inhibits cell growth by regulating the Tor pathway upstream of the Tsc1-Tsc2 complex and downstream of Akt1. Acts as a cell death activator during head development.</text>
</comment>
<dbReference type="GO" id="GO:0005737">
    <property type="term" value="C:cytoplasm"/>
    <property type="evidence" value="ECO:0007669"/>
    <property type="project" value="UniProtKB-SubCell"/>
</dbReference>
<keyword evidence="3" id="KW-0217">Developmental protein</keyword>
<sequence>MIKKINKIDEVFEELMKMEVLSVQNQFQNQFGVLGTSKVQDWTSPLTPPPTTKSNSNSISTKTNLHHHNRHLHHQRQINNNQNTNNNNNSSATNNNNINNQITEPIILTTSPHEDALQALSLRLQNELRAAKSRHLACTEVLLPADLLPRVASEMFIMSEKEPCGIRGCSVFIEFEDEPGNTRRIASLKTDPSTVSTFELYLTLKHDRSGWTSILPQFLKNLARGSTIMISPEFTLTKNKLYRSFSE</sequence>
<keyword evidence="5" id="KW-0053">Apoptosis</keyword>
<reference evidence="8" key="1">
    <citation type="journal article" date="2014" name="Insect Biochem. Mol. Biol.">
        <title>An insight into the sialome of the frog biting fly, Corethrella appendiculata.</title>
        <authorList>
            <person name="Ribeiro J.M.C."/>
            <person name="Chagas A.C."/>
            <person name="Pham V.M."/>
            <person name="Lounibos L.P."/>
            <person name="Calvo E."/>
        </authorList>
    </citation>
    <scope>NUCLEOTIDE SEQUENCE</scope>
    <source>
        <tissue evidence="8">Salivary glands</tissue>
    </source>
</reference>
<feature type="compositionally biased region" description="Low complexity" evidence="7">
    <location>
        <begin position="52"/>
        <end position="63"/>
    </location>
</feature>
<evidence type="ECO:0000256" key="6">
    <source>
        <dbReference type="ARBA" id="ARBA00059352"/>
    </source>
</evidence>
<dbReference type="GO" id="GO:0032006">
    <property type="term" value="P:regulation of TOR signaling"/>
    <property type="evidence" value="ECO:0007669"/>
    <property type="project" value="UniProtKB-ARBA"/>
</dbReference>
<keyword evidence="4" id="KW-0963">Cytoplasm</keyword>
<feature type="compositionally biased region" description="Basic residues" evidence="7">
    <location>
        <begin position="64"/>
        <end position="76"/>
    </location>
</feature>
<dbReference type="GO" id="GO:0006979">
    <property type="term" value="P:response to oxidative stress"/>
    <property type="evidence" value="ECO:0007669"/>
    <property type="project" value="UniProtKB-ARBA"/>
</dbReference>
<dbReference type="GO" id="GO:0009968">
    <property type="term" value="P:negative regulation of signal transduction"/>
    <property type="evidence" value="ECO:0007669"/>
    <property type="project" value="InterPro"/>
</dbReference>
<dbReference type="Pfam" id="PF07809">
    <property type="entry name" value="RTP801_C"/>
    <property type="match status" value="1"/>
</dbReference>
<evidence type="ECO:0000256" key="3">
    <source>
        <dbReference type="ARBA" id="ARBA00022473"/>
    </source>
</evidence>
<dbReference type="InterPro" id="IPR038281">
    <property type="entry name" value="RTP801-like_C_sf"/>
</dbReference>
<name>U5ETA3_9DIPT</name>
<feature type="region of interest" description="Disordered" evidence="7">
    <location>
        <begin position="42"/>
        <end position="98"/>
    </location>
</feature>
<dbReference type="PANTHER" id="PTHR12478:SF16">
    <property type="entry name" value="PROTEIN CHARYBDE-RELATED"/>
    <property type="match status" value="1"/>
</dbReference>
<dbReference type="InterPro" id="IPR012918">
    <property type="entry name" value="RTP801-like"/>
</dbReference>
<organism evidence="8">
    <name type="scientific">Corethrella appendiculata</name>
    <dbReference type="NCBI Taxonomy" id="1370023"/>
    <lineage>
        <taxon>Eukaryota</taxon>
        <taxon>Metazoa</taxon>
        <taxon>Ecdysozoa</taxon>
        <taxon>Arthropoda</taxon>
        <taxon>Hexapoda</taxon>
        <taxon>Insecta</taxon>
        <taxon>Pterygota</taxon>
        <taxon>Neoptera</taxon>
        <taxon>Endopterygota</taxon>
        <taxon>Diptera</taxon>
        <taxon>Nematocera</taxon>
        <taxon>Culicoidea</taxon>
        <taxon>Chaoboridae</taxon>
        <taxon>Corethrella</taxon>
    </lineage>
</organism>
<feature type="compositionally biased region" description="Low complexity" evidence="7">
    <location>
        <begin position="77"/>
        <end position="98"/>
    </location>
</feature>
<comment type="similarity">
    <text evidence="2">Belongs to the DDIT4 family.</text>
</comment>
<dbReference type="GO" id="GO:0006915">
    <property type="term" value="P:apoptotic process"/>
    <property type="evidence" value="ECO:0007669"/>
    <property type="project" value="UniProtKB-KW"/>
</dbReference>
<dbReference type="Gene3D" id="3.90.470.40">
    <property type="entry name" value="RTP801-like"/>
    <property type="match status" value="1"/>
</dbReference>
<dbReference type="PANTHER" id="PTHR12478">
    <property type="entry name" value="DNA-DAMAGE-INDUCIBLE TRANSCRIPT 4 PROTEIN DDIT4"/>
    <property type="match status" value="1"/>
</dbReference>
<accession>U5ETA3</accession>
<dbReference type="GO" id="GO:0045926">
    <property type="term" value="P:negative regulation of growth"/>
    <property type="evidence" value="ECO:0007669"/>
    <property type="project" value="UniProtKB-ARBA"/>
</dbReference>
<dbReference type="GO" id="GO:0008258">
    <property type="term" value="P:head involution"/>
    <property type="evidence" value="ECO:0007669"/>
    <property type="project" value="UniProtKB-ARBA"/>
</dbReference>
<proteinExistence type="evidence at transcript level"/>
<evidence type="ECO:0000256" key="4">
    <source>
        <dbReference type="ARBA" id="ARBA00022490"/>
    </source>
</evidence>
<evidence type="ECO:0000256" key="5">
    <source>
        <dbReference type="ARBA" id="ARBA00022703"/>
    </source>
</evidence>
<evidence type="ECO:0000256" key="1">
    <source>
        <dbReference type="ARBA" id="ARBA00004496"/>
    </source>
</evidence>
<evidence type="ECO:0000256" key="2">
    <source>
        <dbReference type="ARBA" id="ARBA00010670"/>
    </source>
</evidence>
<comment type="subcellular location">
    <subcellularLocation>
        <location evidence="1">Cytoplasm</location>
    </subcellularLocation>
</comment>
<evidence type="ECO:0000256" key="7">
    <source>
        <dbReference type="SAM" id="MobiDB-lite"/>
    </source>
</evidence>